<proteinExistence type="predicted"/>
<dbReference type="Pfam" id="PF00196">
    <property type="entry name" value="GerE"/>
    <property type="match status" value="1"/>
</dbReference>
<keyword evidence="6" id="KW-1185">Reference proteome</keyword>
<dbReference type="GO" id="GO:0006355">
    <property type="term" value="P:regulation of DNA-templated transcription"/>
    <property type="evidence" value="ECO:0007669"/>
    <property type="project" value="InterPro"/>
</dbReference>
<name>A0A963YY82_9PROT</name>
<keyword evidence="2" id="KW-0238">DNA-binding</keyword>
<evidence type="ECO:0000256" key="3">
    <source>
        <dbReference type="ARBA" id="ARBA00023163"/>
    </source>
</evidence>
<dbReference type="Proteomes" id="UP000708298">
    <property type="component" value="Unassembled WGS sequence"/>
</dbReference>
<comment type="caution">
    <text evidence="5">The sequence shown here is derived from an EMBL/GenBank/DDBJ whole genome shotgun (WGS) entry which is preliminary data.</text>
</comment>
<dbReference type="Gene3D" id="3.40.50.2300">
    <property type="match status" value="1"/>
</dbReference>
<protein>
    <submittedName>
        <fullName evidence="5">Response regulator transcription factor</fullName>
    </submittedName>
</protein>
<dbReference type="PANTHER" id="PTHR44688">
    <property type="entry name" value="DNA-BINDING TRANSCRIPTIONAL ACTIVATOR DEVR_DOSR"/>
    <property type="match status" value="1"/>
</dbReference>
<evidence type="ECO:0000313" key="5">
    <source>
        <dbReference type="EMBL" id="MCB8878408.1"/>
    </source>
</evidence>
<dbReference type="InterPro" id="IPR016032">
    <property type="entry name" value="Sig_transdc_resp-reg_C-effctor"/>
</dbReference>
<evidence type="ECO:0000256" key="2">
    <source>
        <dbReference type="ARBA" id="ARBA00023125"/>
    </source>
</evidence>
<dbReference type="GO" id="GO:0003677">
    <property type="term" value="F:DNA binding"/>
    <property type="evidence" value="ECO:0007669"/>
    <property type="project" value="UniProtKB-KW"/>
</dbReference>
<dbReference type="PANTHER" id="PTHR44688:SF16">
    <property type="entry name" value="DNA-BINDING TRANSCRIPTIONAL ACTIVATOR DEVR_DOSR"/>
    <property type="match status" value="1"/>
</dbReference>
<evidence type="ECO:0000259" key="4">
    <source>
        <dbReference type="PROSITE" id="PS50043"/>
    </source>
</evidence>
<keyword evidence="3" id="KW-0804">Transcription</keyword>
<reference evidence="5" key="2">
    <citation type="submission" date="2021-01" db="EMBL/GenBank/DDBJ databases">
        <authorList>
            <person name="Mieszkin S."/>
            <person name="Pouder E."/>
            <person name="Alain K."/>
        </authorList>
    </citation>
    <scope>NUCLEOTIDE SEQUENCE</scope>
    <source>
        <strain evidence="5">HW T2.11</strain>
    </source>
</reference>
<dbReference type="InterPro" id="IPR000792">
    <property type="entry name" value="Tscrpt_reg_LuxR_C"/>
</dbReference>
<dbReference type="PRINTS" id="PR00038">
    <property type="entry name" value="HTHLUXR"/>
</dbReference>
<dbReference type="CDD" id="cd06170">
    <property type="entry name" value="LuxR_C_like"/>
    <property type="match status" value="1"/>
</dbReference>
<keyword evidence="1" id="KW-0805">Transcription regulation</keyword>
<dbReference type="AlphaFoldDB" id="A0A963YY82"/>
<reference evidence="5" key="1">
    <citation type="journal article" date="2021" name="Microorganisms">
        <title>Acidisoma silvae sp. nov. and Acidisomacellulosilytica sp. nov., Two Acidophilic Bacteria Isolated from Decaying Wood, Hydrolyzing Cellulose and Producing Poly-3-hydroxybutyrate.</title>
        <authorList>
            <person name="Mieszkin S."/>
            <person name="Pouder E."/>
            <person name="Uroz S."/>
            <person name="Simon-Colin C."/>
            <person name="Alain K."/>
        </authorList>
    </citation>
    <scope>NUCLEOTIDE SEQUENCE</scope>
    <source>
        <strain evidence="5">HW T2.11</strain>
    </source>
</reference>
<gene>
    <name evidence="5" type="ORF">ASILVAE211_24745</name>
</gene>
<evidence type="ECO:0000256" key="1">
    <source>
        <dbReference type="ARBA" id="ARBA00023015"/>
    </source>
</evidence>
<dbReference type="RefSeq" id="WP_227324054.1">
    <property type="nucleotide sequence ID" value="NZ_JAESVB010000034.1"/>
</dbReference>
<organism evidence="5 6">
    <name type="scientific">Acidisoma silvae</name>
    <dbReference type="NCBI Taxonomy" id="2802396"/>
    <lineage>
        <taxon>Bacteria</taxon>
        <taxon>Pseudomonadati</taxon>
        <taxon>Pseudomonadota</taxon>
        <taxon>Alphaproteobacteria</taxon>
        <taxon>Acetobacterales</taxon>
        <taxon>Acidocellaceae</taxon>
        <taxon>Acidisoma</taxon>
    </lineage>
</organism>
<feature type="domain" description="HTH luxR-type" evidence="4">
    <location>
        <begin position="136"/>
        <end position="201"/>
    </location>
</feature>
<dbReference type="EMBL" id="JAESVB010000034">
    <property type="protein sequence ID" value="MCB8878408.1"/>
    <property type="molecule type" value="Genomic_DNA"/>
</dbReference>
<sequence length="202" mass="22935">MMSQECLTKAAFMVQPLLVIIPYRAINELMTSASASFDVIAFVAHGRGEGLEEFARIRHQFPDRPMVVITDDLAIVSPSLLRDLRSLSATIIDGQHTALQELIDIFYELHYGRQSESMHRLPENYRDAADLVQRSTDLDTFSFTPRERSVLALVSLGKSNKEMATVLKTSISTIKMHVRNIMTKTGEHNRVQLVLRAHKRLR</sequence>
<dbReference type="PROSITE" id="PS50043">
    <property type="entry name" value="HTH_LUXR_2"/>
    <property type="match status" value="1"/>
</dbReference>
<dbReference type="SMART" id="SM00421">
    <property type="entry name" value="HTH_LUXR"/>
    <property type="match status" value="1"/>
</dbReference>
<dbReference type="SUPFAM" id="SSF46894">
    <property type="entry name" value="C-terminal effector domain of the bipartite response regulators"/>
    <property type="match status" value="1"/>
</dbReference>
<evidence type="ECO:0000313" key="6">
    <source>
        <dbReference type="Proteomes" id="UP000708298"/>
    </source>
</evidence>
<accession>A0A963YY82</accession>